<comment type="similarity">
    <text evidence="2">Belongs to the binding-protein-dependent transport system permease family. AraH/RbsC subfamily.</text>
</comment>
<feature type="transmembrane region" description="Helical" evidence="7">
    <location>
        <begin position="109"/>
        <end position="131"/>
    </location>
</feature>
<sequence length="207" mass="21770">MMPRSLSQTGPEKRRFTWPKGTPQIIALLLVLLVDSLVAPHFYQVVLQDGRLFGSPIDILNRAAPVALLAIGMTLVIATGGIDLSVGAVMAIAGATAASMTVAGHSLPVVLLAALAAGALAGLWNGILVAVLKIQPFVATLILMVAGRGVAQLITAGQIVTFDSPALAWLGSGSFLLFPTPVIVAAATLLLFWLFTRKRRWACLLRR</sequence>
<evidence type="ECO:0000256" key="7">
    <source>
        <dbReference type="SAM" id="Phobius"/>
    </source>
</evidence>
<comment type="subcellular location">
    <subcellularLocation>
        <location evidence="1">Cell inner membrane</location>
        <topology evidence="1">Multi-pass membrane protein</topology>
    </subcellularLocation>
</comment>
<dbReference type="AlphaFoldDB" id="A0A4P0XKC0"/>
<dbReference type="InterPro" id="IPR001851">
    <property type="entry name" value="ABC_transp_permease"/>
</dbReference>
<dbReference type="GO" id="GO:0005886">
    <property type="term" value="C:plasma membrane"/>
    <property type="evidence" value="ECO:0007669"/>
    <property type="project" value="UniProtKB-SubCell"/>
</dbReference>
<dbReference type="Pfam" id="PF02653">
    <property type="entry name" value="BPD_transp_2"/>
    <property type="match status" value="1"/>
</dbReference>
<dbReference type="PANTHER" id="PTHR32196">
    <property type="entry name" value="ABC TRANSPORTER PERMEASE PROTEIN YPHD-RELATED-RELATED"/>
    <property type="match status" value="1"/>
</dbReference>
<dbReference type="GO" id="GO:0022857">
    <property type="term" value="F:transmembrane transporter activity"/>
    <property type="evidence" value="ECO:0007669"/>
    <property type="project" value="InterPro"/>
</dbReference>
<evidence type="ECO:0000256" key="2">
    <source>
        <dbReference type="ARBA" id="ARBA00007942"/>
    </source>
</evidence>
<reference evidence="8" key="1">
    <citation type="submission" date="2019-04" db="EMBL/GenBank/DDBJ databases">
        <authorList>
            <consortium name="Pathogen Informatics"/>
        </authorList>
    </citation>
    <scope>NUCLEOTIDE SEQUENCE</scope>
    <source>
        <strain evidence="8">NCTC9183</strain>
    </source>
</reference>
<keyword evidence="4 7" id="KW-0812">Transmembrane</keyword>
<evidence type="ECO:0000313" key="8">
    <source>
        <dbReference type="EMBL" id="VTM49868.1"/>
    </source>
</evidence>
<feature type="transmembrane region" description="Helical" evidence="7">
    <location>
        <begin position="166"/>
        <end position="195"/>
    </location>
</feature>
<feature type="transmembrane region" description="Helical" evidence="7">
    <location>
        <begin position="21"/>
        <end position="39"/>
    </location>
</feature>
<dbReference type="PANTHER" id="PTHR32196:SF19">
    <property type="entry name" value="GALACTOFURANOSE TRANSPORTER PERMEASE PROTEIN YTFT"/>
    <property type="match status" value="1"/>
</dbReference>
<name>A0A4P0XKC0_KLEPN</name>
<evidence type="ECO:0000256" key="4">
    <source>
        <dbReference type="ARBA" id="ARBA00022692"/>
    </source>
</evidence>
<organism evidence="8">
    <name type="scientific">Klebsiella pneumoniae</name>
    <dbReference type="NCBI Taxonomy" id="573"/>
    <lineage>
        <taxon>Bacteria</taxon>
        <taxon>Pseudomonadati</taxon>
        <taxon>Pseudomonadota</taxon>
        <taxon>Gammaproteobacteria</taxon>
        <taxon>Enterobacterales</taxon>
        <taxon>Enterobacteriaceae</taxon>
        <taxon>Klebsiella/Raoultella group</taxon>
        <taxon>Klebsiella</taxon>
        <taxon>Klebsiella pneumoniae complex</taxon>
    </lineage>
</organism>
<keyword evidence="5 7" id="KW-1133">Transmembrane helix</keyword>
<evidence type="ECO:0000256" key="3">
    <source>
        <dbReference type="ARBA" id="ARBA00022475"/>
    </source>
</evidence>
<dbReference type="EMBL" id="CABDVL010000003">
    <property type="protein sequence ID" value="VTM49868.1"/>
    <property type="molecule type" value="Genomic_DNA"/>
</dbReference>
<gene>
    <name evidence="8" type="primary">ytfT_1</name>
    <name evidence="8" type="ORF">NCTC9183_01107</name>
</gene>
<accession>A0A4P0XKC0</accession>
<keyword evidence="6 7" id="KW-0472">Membrane</keyword>
<evidence type="ECO:0000256" key="5">
    <source>
        <dbReference type="ARBA" id="ARBA00022989"/>
    </source>
</evidence>
<dbReference type="Proteomes" id="UP000507695">
    <property type="component" value="Unassembled WGS sequence"/>
</dbReference>
<protein>
    <submittedName>
        <fullName evidence="8">Sugar ABC transport system</fullName>
    </submittedName>
</protein>
<keyword evidence="3" id="KW-1003">Cell membrane</keyword>
<feature type="transmembrane region" description="Helical" evidence="7">
    <location>
        <begin position="138"/>
        <end position="160"/>
    </location>
</feature>
<proteinExistence type="inferred from homology"/>
<evidence type="ECO:0000256" key="6">
    <source>
        <dbReference type="ARBA" id="ARBA00023136"/>
    </source>
</evidence>
<evidence type="ECO:0000256" key="1">
    <source>
        <dbReference type="ARBA" id="ARBA00004429"/>
    </source>
</evidence>